<feature type="transmembrane region" description="Helical" evidence="9">
    <location>
        <begin position="12"/>
        <end position="32"/>
    </location>
</feature>
<keyword evidence="9" id="KW-0472">Membrane</keyword>
<feature type="transmembrane region" description="Helical" evidence="9">
    <location>
        <begin position="102"/>
        <end position="124"/>
    </location>
</feature>
<dbReference type="SUPFAM" id="SSF55874">
    <property type="entry name" value="ATPase domain of HSP90 chaperone/DNA topoisomerase II/histidine kinase"/>
    <property type="match status" value="1"/>
</dbReference>
<evidence type="ECO:0000256" key="7">
    <source>
        <dbReference type="ARBA" id="ARBA00022840"/>
    </source>
</evidence>
<dbReference type="GO" id="GO:0000155">
    <property type="term" value="F:phosphorelay sensor kinase activity"/>
    <property type="evidence" value="ECO:0007669"/>
    <property type="project" value="InterPro"/>
</dbReference>
<dbReference type="EC" id="2.7.13.3" evidence="2"/>
<keyword evidence="3" id="KW-0597">Phosphoprotein</keyword>
<keyword evidence="9" id="KW-1133">Transmembrane helix</keyword>
<dbReference type="Pfam" id="PF07730">
    <property type="entry name" value="HisKA_3"/>
    <property type="match status" value="1"/>
</dbReference>
<dbReference type="Gene3D" id="3.30.565.10">
    <property type="entry name" value="Histidine kinase-like ATPase, C-terminal domain"/>
    <property type="match status" value="1"/>
</dbReference>
<accession>A0A4R5YK14</accession>
<dbReference type="GO" id="GO:0005524">
    <property type="term" value="F:ATP binding"/>
    <property type="evidence" value="ECO:0007669"/>
    <property type="project" value="UniProtKB-KW"/>
</dbReference>
<evidence type="ECO:0000256" key="1">
    <source>
        <dbReference type="ARBA" id="ARBA00000085"/>
    </source>
</evidence>
<evidence type="ECO:0000256" key="4">
    <source>
        <dbReference type="ARBA" id="ARBA00022679"/>
    </source>
</evidence>
<proteinExistence type="predicted"/>
<dbReference type="RefSeq" id="WP_133398504.1">
    <property type="nucleotide sequence ID" value="NZ_SMZX01000001.1"/>
</dbReference>
<keyword evidence="6" id="KW-0418">Kinase</keyword>
<dbReference type="Gene3D" id="1.20.5.1930">
    <property type="match status" value="1"/>
</dbReference>
<dbReference type="InterPro" id="IPR036890">
    <property type="entry name" value="HATPase_C_sf"/>
</dbReference>
<evidence type="ECO:0000313" key="12">
    <source>
        <dbReference type="Proteomes" id="UP000295633"/>
    </source>
</evidence>
<dbReference type="PANTHER" id="PTHR24421:SF10">
    <property type="entry name" value="NITRATE_NITRITE SENSOR PROTEIN NARQ"/>
    <property type="match status" value="1"/>
</dbReference>
<dbReference type="InterPro" id="IPR050482">
    <property type="entry name" value="Sensor_HK_TwoCompSys"/>
</dbReference>
<evidence type="ECO:0000256" key="9">
    <source>
        <dbReference type="SAM" id="Phobius"/>
    </source>
</evidence>
<evidence type="ECO:0000256" key="3">
    <source>
        <dbReference type="ARBA" id="ARBA00022553"/>
    </source>
</evidence>
<keyword evidence="5" id="KW-0547">Nucleotide-binding</keyword>
<keyword evidence="9" id="KW-0812">Transmembrane</keyword>
<dbReference type="CDD" id="cd16917">
    <property type="entry name" value="HATPase_UhpB-NarQ-NarX-like"/>
    <property type="match status" value="1"/>
</dbReference>
<dbReference type="GO" id="GO:0016020">
    <property type="term" value="C:membrane"/>
    <property type="evidence" value="ECO:0007669"/>
    <property type="project" value="InterPro"/>
</dbReference>
<feature type="transmembrane region" description="Helical" evidence="9">
    <location>
        <begin position="38"/>
        <end position="54"/>
    </location>
</feature>
<keyword evidence="7" id="KW-0067">ATP-binding</keyword>
<dbReference type="GO" id="GO:0046983">
    <property type="term" value="F:protein dimerization activity"/>
    <property type="evidence" value="ECO:0007669"/>
    <property type="project" value="InterPro"/>
</dbReference>
<organism evidence="11 12">
    <name type="scientific">Microbacterium oleivorans</name>
    <dbReference type="NCBI Taxonomy" id="273677"/>
    <lineage>
        <taxon>Bacteria</taxon>
        <taxon>Bacillati</taxon>
        <taxon>Actinomycetota</taxon>
        <taxon>Actinomycetes</taxon>
        <taxon>Micrococcales</taxon>
        <taxon>Microbacteriaceae</taxon>
        <taxon>Microbacterium</taxon>
    </lineage>
</organism>
<evidence type="ECO:0000259" key="10">
    <source>
        <dbReference type="Pfam" id="PF07730"/>
    </source>
</evidence>
<evidence type="ECO:0000256" key="6">
    <source>
        <dbReference type="ARBA" id="ARBA00022777"/>
    </source>
</evidence>
<dbReference type="InterPro" id="IPR011712">
    <property type="entry name" value="Sig_transdc_His_kin_sub3_dim/P"/>
</dbReference>
<name>A0A4R5YK14_9MICO</name>
<dbReference type="Proteomes" id="UP000295633">
    <property type="component" value="Unassembled WGS sequence"/>
</dbReference>
<comment type="caution">
    <text evidence="11">The sequence shown here is derived from an EMBL/GenBank/DDBJ whole genome shotgun (WGS) entry which is preliminary data.</text>
</comment>
<sequence>MRTRLGARWEVLFDAVSVITVIVVTVHLTGAALSGDPVALPTVLLIVGGGLVVARRRAPLLSATASILTSGLVLLTPDDALGIWVLAEVCLFSLPLRRSRRWAVAIASVHAAVLYVGAMVTFGVGPLDSLALIMPAWTGAVVAFGSALRAQEDYLLAVEERGRVAAAARESELLRRVGEERVNIARDLHDSVANSLAVITLHAINAERHVIDDPARAGAAMATVRSVSKMTLAELASILAVLREDRDRDEDRTIACVASIPHLVSLFTSSGVAVHTDVADLIAGSYEPAVDAALYRVAQEALTNAYRHGAPPFRIVGRTEGDNVVLQVTSGLSSAKRMEEPGFGIVGMKERVTVAGGALTIEGDDATFIVRASFPVRRRSDASFLSGPDGEVLA</sequence>
<comment type="catalytic activity">
    <reaction evidence="1">
        <text>ATP + protein L-histidine = ADP + protein N-phospho-L-histidine.</text>
        <dbReference type="EC" id="2.7.13.3"/>
    </reaction>
</comment>
<gene>
    <name evidence="11" type="ORF">E2R54_02040</name>
</gene>
<keyword evidence="8" id="KW-0902">Two-component regulatory system</keyword>
<protein>
    <recommendedName>
        <fullName evidence="2">histidine kinase</fullName>
        <ecNumber evidence="2">2.7.13.3</ecNumber>
    </recommendedName>
</protein>
<feature type="domain" description="Signal transduction histidine kinase subgroup 3 dimerisation and phosphoacceptor" evidence="10">
    <location>
        <begin position="180"/>
        <end position="245"/>
    </location>
</feature>
<evidence type="ECO:0000256" key="2">
    <source>
        <dbReference type="ARBA" id="ARBA00012438"/>
    </source>
</evidence>
<keyword evidence="4" id="KW-0808">Transferase</keyword>
<reference evidence="11 12" key="1">
    <citation type="submission" date="2019-03" db="EMBL/GenBank/DDBJ databases">
        <title>Genome Sequencing and Assembly of Various Microbes Isolated from Partially Reclaimed Soil and Acid Mine Drainage (AMD) Site.</title>
        <authorList>
            <person name="Steinbock B."/>
            <person name="Bechtold R."/>
            <person name="Sevigny J.L."/>
            <person name="Thomas D."/>
            <person name="Cuthill L.R."/>
            <person name="Aveiro Johannsen E.J."/>
            <person name="Thomas K."/>
            <person name="Ghosh A."/>
        </authorList>
    </citation>
    <scope>NUCLEOTIDE SEQUENCE [LARGE SCALE GENOMIC DNA]</scope>
    <source>
        <strain evidence="11 12">F-B2</strain>
    </source>
</reference>
<dbReference type="AlphaFoldDB" id="A0A4R5YK14"/>
<dbReference type="EMBL" id="SMZX01000001">
    <property type="protein sequence ID" value="TDL45268.1"/>
    <property type="molecule type" value="Genomic_DNA"/>
</dbReference>
<evidence type="ECO:0000256" key="8">
    <source>
        <dbReference type="ARBA" id="ARBA00023012"/>
    </source>
</evidence>
<dbReference type="PANTHER" id="PTHR24421">
    <property type="entry name" value="NITRATE/NITRITE SENSOR PROTEIN NARX-RELATED"/>
    <property type="match status" value="1"/>
</dbReference>
<evidence type="ECO:0000256" key="5">
    <source>
        <dbReference type="ARBA" id="ARBA00022741"/>
    </source>
</evidence>
<evidence type="ECO:0000313" key="11">
    <source>
        <dbReference type="EMBL" id="TDL45268.1"/>
    </source>
</evidence>